<dbReference type="PANTHER" id="PTHR34386">
    <property type="entry name" value="GLUTAREDOXIN"/>
    <property type="match status" value="1"/>
</dbReference>
<feature type="domain" description="Glutaredoxin" evidence="1">
    <location>
        <begin position="8"/>
        <end position="60"/>
    </location>
</feature>
<dbReference type="Proteomes" id="UP001596157">
    <property type="component" value="Unassembled WGS sequence"/>
</dbReference>
<dbReference type="PANTHER" id="PTHR34386:SF1">
    <property type="entry name" value="GLUTAREDOXIN-LIKE PROTEIN NRDH"/>
    <property type="match status" value="1"/>
</dbReference>
<dbReference type="InterPro" id="IPR002109">
    <property type="entry name" value="Glutaredoxin"/>
</dbReference>
<proteinExistence type="predicted"/>
<dbReference type="EMBL" id="JBHSKF010000004">
    <property type="protein sequence ID" value="MFC5287452.1"/>
    <property type="molecule type" value="Genomic_DNA"/>
</dbReference>
<evidence type="ECO:0000313" key="3">
    <source>
        <dbReference type="Proteomes" id="UP001596157"/>
    </source>
</evidence>
<sequence length="82" mass="8907">MTAPATLTMYSTTWCGYCRRLKTLLDREGIEYVEVDIEQEPDAADFVMSVNGGNQTVPTLHFPNGKALTNPSLADVKATLGA</sequence>
<dbReference type="InterPro" id="IPR051548">
    <property type="entry name" value="Grx-like_ET"/>
</dbReference>
<dbReference type="InterPro" id="IPR017937">
    <property type="entry name" value="Thioredoxin_CS"/>
</dbReference>
<dbReference type="CDD" id="cd02976">
    <property type="entry name" value="NrdH"/>
    <property type="match status" value="1"/>
</dbReference>
<evidence type="ECO:0000259" key="1">
    <source>
        <dbReference type="Pfam" id="PF00462"/>
    </source>
</evidence>
<dbReference type="SUPFAM" id="SSF52833">
    <property type="entry name" value="Thioredoxin-like"/>
    <property type="match status" value="1"/>
</dbReference>
<dbReference type="RefSeq" id="WP_378246450.1">
    <property type="nucleotide sequence ID" value="NZ_JBHSKF010000004.1"/>
</dbReference>
<dbReference type="PROSITE" id="PS00194">
    <property type="entry name" value="THIOREDOXIN_1"/>
    <property type="match status" value="1"/>
</dbReference>
<gene>
    <name evidence="2" type="ORF">ACFPM7_10360</name>
</gene>
<evidence type="ECO:0000313" key="2">
    <source>
        <dbReference type="EMBL" id="MFC5287452.1"/>
    </source>
</evidence>
<protein>
    <submittedName>
        <fullName evidence="2">Mycoredoxin</fullName>
    </submittedName>
</protein>
<dbReference type="PROSITE" id="PS51354">
    <property type="entry name" value="GLUTAREDOXIN_2"/>
    <property type="match status" value="1"/>
</dbReference>
<accession>A0ABW0EKT7</accession>
<dbReference type="Gene3D" id="3.40.30.10">
    <property type="entry name" value="Glutaredoxin"/>
    <property type="match status" value="1"/>
</dbReference>
<keyword evidence="3" id="KW-1185">Reference proteome</keyword>
<comment type="caution">
    <text evidence="2">The sequence shown here is derived from an EMBL/GenBank/DDBJ whole genome shotgun (WGS) entry which is preliminary data.</text>
</comment>
<dbReference type="InterPro" id="IPR011915">
    <property type="entry name" value="GlrX_actino"/>
</dbReference>
<dbReference type="NCBIfam" id="TIGR02200">
    <property type="entry name" value="GlrX_actino"/>
    <property type="match status" value="1"/>
</dbReference>
<name>A0ABW0EKT7_9PSEU</name>
<dbReference type="InterPro" id="IPR036249">
    <property type="entry name" value="Thioredoxin-like_sf"/>
</dbReference>
<reference evidence="3" key="1">
    <citation type="journal article" date="2019" name="Int. J. Syst. Evol. Microbiol.">
        <title>The Global Catalogue of Microorganisms (GCM) 10K type strain sequencing project: providing services to taxonomists for standard genome sequencing and annotation.</title>
        <authorList>
            <consortium name="The Broad Institute Genomics Platform"/>
            <consortium name="The Broad Institute Genome Sequencing Center for Infectious Disease"/>
            <person name="Wu L."/>
            <person name="Ma J."/>
        </authorList>
    </citation>
    <scope>NUCLEOTIDE SEQUENCE [LARGE SCALE GENOMIC DNA]</scope>
    <source>
        <strain evidence="3">CCUG 59778</strain>
    </source>
</reference>
<organism evidence="2 3">
    <name type="scientific">Actinokineospora guangxiensis</name>
    <dbReference type="NCBI Taxonomy" id="1490288"/>
    <lineage>
        <taxon>Bacteria</taxon>
        <taxon>Bacillati</taxon>
        <taxon>Actinomycetota</taxon>
        <taxon>Actinomycetes</taxon>
        <taxon>Pseudonocardiales</taxon>
        <taxon>Pseudonocardiaceae</taxon>
        <taxon>Actinokineospora</taxon>
    </lineage>
</organism>
<dbReference type="Pfam" id="PF00462">
    <property type="entry name" value="Glutaredoxin"/>
    <property type="match status" value="1"/>
</dbReference>